<sequence>MINLKIDVLSSNSNLFFAVGAALDSCTCVFIADIRRDGDWCGVAVLLRVFSSSGGFRAVNLDLRFCEVCFLQSGRVKKQILCCIWCGIAFSERADGPKISVKLKPRFTLSCTFE</sequence>
<evidence type="ECO:0000313" key="2">
    <source>
        <dbReference type="Proteomes" id="UP000607653"/>
    </source>
</evidence>
<keyword evidence="2" id="KW-1185">Reference proteome</keyword>
<dbReference type="AlphaFoldDB" id="A0A822YEU4"/>
<gene>
    <name evidence="1" type="ORF">HUJ06_031237</name>
</gene>
<reference evidence="1 2" key="1">
    <citation type="journal article" date="2020" name="Mol. Biol. Evol.">
        <title>Distinct Expression and Methylation Patterns for Genes with Different Fates following a Single Whole-Genome Duplication in Flowering Plants.</title>
        <authorList>
            <person name="Shi T."/>
            <person name="Rahmani R.S."/>
            <person name="Gugger P.F."/>
            <person name="Wang M."/>
            <person name="Li H."/>
            <person name="Zhang Y."/>
            <person name="Li Z."/>
            <person name="Wang Q."/>
            <person name="Van de Peer Y."/>
            <person name="Marchal K."/>
            <person name="Chen J."/>
        </authorList>
    </citation>
    <scope>NUCLEOTIDE SEQUENCE [LARGE SCALE GENOMIC DNA]</scope>
    <source>
        <tissue evidence="1">Leaf</tissue>
    </source>
</reference>
<comment type="caution">
    <text evidence="1">The sequence shown here is derived from an EMBL/GenBank/DDBJ whole genome shotgun (WGS) entry which is preliminary data.</text>
</comment>
<name>A0A822YEU4_NELNU</name>
<accession>A0A822YEU4</accession>
<protein>
    <submittedName>
        <fullName evidence="1">Uncharacterized protein</fullName>
    </submittedName>
</protein>
<dbReference type="Proteomes" id="UP000607653">
    <property type="component" value="Unassembled WGS sequence"/>
</dbReference>
<dbReference type="EMBL" id="DUZY01000002">
    <property type="protein sequence ID" value="DAD29769.1"/>
    <property type="molecule type" value="Genomic_DNA"/>
</dbReference>
<proteinExistence type="predicted"/>
<organism evidence="1 2">
    <name type="scientific">Nelumbo nucifera</name>
    <name type="common">Sacred lotus</name>
    <dbReference type="NCBI Taxonomy" id="4432"/>
    <lineage>
        <taxon>Eukaryota</taxon>
        <taxon>Viridiplantae</taxon>
        <taxon>Streptophyta</taxon>
        <taxon>Embryophyta</taxon>
        <taxon>Tracheophyta</taxon>
        <taxon>Spermatophyta</taxon>
        <taxon>Magnoliopsida</taxon>
        <taxon>Proteales</taxon>
        <taxon>Nelumbonaceae</taxon>
        <taxon>Nelumbo</taxon>
    </lineage>
</organism>
<evidence type="ECO:0000313" key="1">
    <source>
        <dbReference type="EMBL" id="DAD29769.1"/>
    </source>
</evidence>